<evidence type="ECO:0000256" key="2">
    <source>
        <dbReference type="ARBA" id="ARBA00022670"/>
    </source>
</evidence>
<dbReference type="CDD" id="cd06097">
    <property type="entry name" value="Aspergillopepsin_like"/>
    <property type="match status" value="1"/>
</dbReference>
<feature type="region of interest" description="Disordered" evidence="6">
    <location>
        <begin position="435"/>
        <end position="472"/>
    </location>
</feature>
<keyword evidence="3" id="KW-0064">Aspartyl protease</keyword>
<protein>
    <submittedName>
        <fullName evidence="8">Uu.00g102240.m01.CDS01</fullName>
    </submittedName>
</protein>
<name>A0AAI8YD32_9PEZI</name>
<dbReference type="SUPFAM" id="SSF50630">
    <property type="entry name" value="Acid proteases"/>
    <property type="match status" value="1"/>
</dbReference>
<keyword evidence="2" id="KW-0645">Protease</keyword>
<accession>A0AAI8YD32</accession>
<comment type="caution">
    <text evidence="8">The sequence shown here is derived from an EMBL/GenBank/DDBJ whole genome shotgun (WGS) entry which is preliminary data.</text>
</comment>
<dbReference type="InterPro" id="IPR034163">
    <property type="entry name" value="Aspergillopepsin-like_cat_dom"/>
</dbReference>
<dbReference type="PANTHER" id="PTHR47966:SF1">
    <property type="entry name" value="ASPARTYL PROTEINASE"/>
    <property type="match status" value="1"/>
</dbReference>
<evidence type="ECO:0000256" key="4">
    <source>
        <dbReference type="ARBA" id="ARBA00022801"/>
    </source>
</evidence>
<evidence type="ECO:0000256" key="5">
    <source>
        <dbReference type="PIRSR" id="PIRSR601461-1"/>
    </source>
</evidence>
<feature type="domain" description="Peptidase A1" evidence="7">
    <location>
        <begin position="107"/>
        <end position="434"/>
    </location>
</feature>
<dbReference type="InterPro" id="IPR001461">
    <property type="entry name" value="Aspartic_peptidase_A1"/>
</dbReference>
<evidence type="ECO:0000259" key="7">
    <source>
        <dbReference type="PROSITE" id="PS51767"/>
    </source>
</evidence>
<dbReference type="Pfam" id="PF00026">
    <property type="entry name" value="Asp"/>
    <property type="match status" value="1"/>
</dbReference>
<sequence>MDPNSNTNTTQKGLSKIKAVRNPNYKHHGPKSYVSVMNRYGFDPTKEGPYYHIDKVDKAEEHSLVPEDVKTALGGTVRKQRVLVKKTSPDSEPSEVTAEDQQNDVEWLCKVQIGTPPQKMMLDFDTGSADLWVFSTGQSKSSQSGHNIYDPKKSSTSKTLSGKTWKIQYGDGSGASGNCVADTLVLGGLSIKHQTIECATKMSTQFTQSAGDGLLGLAYSNINTVKDASGPDPQATPVENMIKSKLIPKESELFTSAFWSSRDAKADDSFYTFGHMDDDLVKASGEAIHWTEVDNSQGFWSVTSESVSINGKTVTQSGNAAILDTGTTLAMMSDKVVEALYKQIPGSTYDYSNQGYTFPTSVTADDLPVFKVAIGDKLFVIQKEDLAFAPTEDGKSWYGGVQSRGTLPFDIIGDVGLKSMYAVWDMGNKRFGAVPKIEKKQNLTPPAETGSEGGEKSRVYSTDLVESDGAES</sequence>
<evidence type="ECO:0000256" key="3">
    <source>
        <dbReference type="ARBA" id="ARBA00022750"/>
    </source>
</evidence>
<feature type="active site" evidence="5">
    <location>
        <position position="324"/>
    </location>
</feature>
<dbReference type="PROSITE" id="PS51767">
    <property type="entry name" value="PEPTIDASE_A1"/>
    <property type="match status" value="1"/>
</dbReference>
<dbReference type="InterPro" id="IPR033121">
    <property type="entry name" value="PEPTIDASE_A1"/>
</dbReference>
<dbReference type="PANTHER" id="PTHR47966">
    <property type="entry name" value="BETA-SITE APP-CLEAVING ENZYME, ISOFORM A-RELATED"/>
    <property type="match status" value="1"/>
</dbReference>
<proteinExistence type="inferred from homology"/>
<dbReference type="GO" id="GO:0006508">
    <property type="term" value="P:proteolysis"/>
    <property type="evidence" value="ECO:0007669"/>
    <property type="project" value="UniProtKB-KW"/>
</dbReference>
<dbReference type="EMBL" id="CAUWAG010000004">
    <property type="protein sequence ID" value="CAJ2502830.1"/>
    <property type="molecule type" value="Genomic_DNA"/>
</dbReference>
<dbReference type="GO" id="GO:0004190">
    <property type="term" value="F:aspartic-type endopeptidase activity"/>
    <property type="evidence" value="ECO:0007669"/>
    <property type="project" value="UniProtKB-KW"/>
</dbReference>
<evidence type="ECO:0000256" key="1">
    <source>
        <dbReference type="ARBA" id="ARBA00007447"/>
    </source>
</evidence>
<feature type="region of interest" description="Disordered" evidence="6">
    <location>
        <begin position="1"/>
        <end position="31"/>
    </location>
</feature>
<keyword evidence="9" id="KW-1185">Reference proteome</keyword>
<dbReference type="InterPro" id="IPR021109">
    <property type="entry name" value="Peptidase_aspartic_dom_sf"/>
</dbReference>
<keyword evidence="4" id="KW-0378">Hydrolase</keyword>
<dbReference type="Proteomes" id="UP001295740">
    <property type="component" value="Unassembled WGS sequence"/>
</dbReference>
<feature type="active site" evidence="5">
    <location>
        <position position="125"/>
    </location>
</feature>
<evidence type="ECO:0000256" key="6">
    <source>
        <dbReference type="SAM" id="MobiDB-lite"/>
    </source>
</evidence>
<gene>
    <name evidence="8" type="ORF">KHLLAP_LOCUS3298</name>
</gene>
<comment type="similarity">
    <text evidence="1">Belongs to the peptidase A1 family.</text>
</comment>
<dbReference type="PRINTS" id="PR00792">
    <property type="entry name" value="PEPSIN"/>
</dbReference>
<feature type="compositionally biased region" description="Polar residues" evidence="6">
    <location>
        <begin position="1"/>
        <end position="13"/>
    </location>
</feature>
<dbReference type="AlphaFoldDB" id="A0AAI8YD32"/>
<evidence type="ECO:0000313" key="9">
    <source>
        <dbReference type="Proteomes" id="UP001295740"/>
    </source>
</evidence>
<reference evidence="8" key="1">
    <citation type="submission" date="2023-10" db="EMBL/GenBank/DDBJ databases">
        <authorList>
            <person name="Hackl T."/>
        </authorList>
    </citation>
    <scope>NUCLEOTIDE SEQUENCE</scope>
</reference>
<evidence type="ECO:0000313" key="8">
    <source>
        <dbReference type="EMBL" id="CAJ2502830.1"/>
    </source>
</evidence>
<dbReference type="Gene3D" id="2.40.70.10">
    <property type="entry name" value="Acid Proteases"/>
    <property type="match status" value="2"/>
</dbReference>
<organism evidence="8 9">
    <name type="scientific">Anthostomella pinea</name>
    <dbReference type="NCBI Taxonomy" id="933095"/>
    <lineage>
        <taxon>Eukaryota</taxon>
        <taxon>Fungi</taxon>
        <taxon>Dikarya</taxon>
        <taxon>Ascomycota</taxon>
        <taxon>Pezizomycotina</taxon>
        <taxon>Sordariomycetes</taxon>
        <taxon>Xylariomycetidae</taxon>
        <taxon>Xylariales</taxon>
        <taxon>Xylariaceae</taxon>
        <taxon>Anthostomella</taxon>
    </lineage>
</organism>